<organism evidence="2 3">
    <name type="scientific">Cobetia marina</name>
    <name type="common">Deleya marina</name>
    <dbReference type="NCBI Taxonomy" id="28258"/>
    <lineage>
        <taxon>Bacteria</taxon>
        <taxon>Pseudomonadati</taxon>
        <taxon>Pseudomonadota</taxon>
        <taxon>Gammaproteobacteria</taxon>
        <taxon>Oceanospirillales</taxon>
        <taxon>Halomonadaceae</taxon>
        <taxon>Cobetia</taxon>
    </lineage>
</organism>
<keyword evidence="1" id="KW-0812">Transmembrane</keyword>
<keyword evidence="1" id="KW-0472">Membrane</keyword>
<feature type="transmembrane region" description="Helical" evidence="1">
    <location>
        <begin position="36"/>
        <end position="52"/>
    </location>
</feature>
<evidence type="ECO:0000313" key="3">
    <source>
        <dbReference type="Proteomes" id="UP001378242"/>
    </source>
</evidence>
<keyword evidence="1" id="KW-1133">Transmembrane helix</keyword>
<dbReference type="Proteomes" id="UP001378242">
    <property type="component" value="Unassembled WGS sequence"/>
</dbReference>
<evidence type="ECO:0000313" key="2">
    <source>
        <dbReference type="EMBL" id="MEL0616552.1"/>
    </source>
</evidence>
<accession>A0ABU9GDK4</accession>
<protein>
    <submittedName>
        <fullName evidence="2">Uncharacterized protein</fullName>
    </submittedName>
</protein>
<comment type="caution">
    <text evidence="2">The sequence shown here is derived from an EMBL/GenBank/DDBJ whole genome shotgun (WGS) entry which is preliminary data.</text>
</comment>
<sequence>MTEAEYQRLRWRSIALTNAQLVSAGLAVVNLFRGDFASVVVLVGVCWVLGWFKPRWDV</sequence>
<reference evidence="2 3" key="1">
    <citation type="submission" date="2024-02" db="EMBL/GenBank/DDBJ databases">
        <title>Bacteria isolated from the canopy kelp, Nereocystis luetkeana.</title>
        <authorList>
            <person name="Pfister C.A."/>
            <person name="Younker I.T."/>
            <person name="Light S.H."/>
        </authorList>
    </citation>
    <scope>NUCLEOTIDE SEQUENCE [LARGE SCALE GENOMIC DNA]</scope>
    <source>
        <strain evidence="2 3">TI.5.07</strain>
    </source>
</reference>
<proteinExistence type="predicted"/>
<keyword evidence="3" id="KW-1185">Reference proteome</keyword>
<dbReference type="RefSeq" id="WP_157109441.1">
    <property type="nucleotide sequence ID" value="NZ_CP017114.1"/>
</dbReference>
<gene>
    <name evidence="2" type="ORF">V6243_06875</name>
</gene>
<evidence type="ECO:0000256" key="1">
    <source>
        <dbReference type="SAM" id="Phobius"/>
    </source>
</evidence>
<name>A0ABU9GDK4_COBMA</name>
<dbReference type="EMBL" id="JBAKAP010000006">
    <property type="protein sequence ID" value="MEL0616552.1"/>
    <property type="molecule type" value="Genomic_DNA"/>
</dbReference>
<dbReference type="GeneID" id="43177407"/>